<keyword evidence="3" id="KW-1185">Reference proteome</keyword>
<organism evidence="4">
    <name type="scientific">Onchocerca ochengi</name>
    <name type="common">Filarial nematode worm</name>
    <dbReference type="NCBI Taxonomy" id="42157"/>
    <lineage>
        <taxon>Eukaryota</taxon>
        <taxon>Metazoa</taxon>
        <taxon>Ecdysozoa</taxon>
        <taxon>Nematoda</taxon>
        <taxon>Chromadorea</taxon>
        <taxon>Rhabditida</taxon>
        <taxon>Spirurina</taxon>
        <taxon>Spiruromorpha</taxon>
        <taxon>Filarioidea</taxon>
        <taxon>Onchocercidae</taxon>
        <taxon>Onchocerca</taxon>
    </lineage>
</organism>
<name>A0A182E1Q9_ONCOC</name>
<protein>
    <submittedName>
        <fullName evidence="4">Ovule protein</fullName>
    </submittedName>
</protein>
<reference evidence="4" key="1">
    <citation type="submission" date="2016-06" db="UniProtKB">
        <authorList>
            <consortium name="WormBaseParasite"/>
        </authorList>
    </citation>
    <scope>IDENTIFICATION</scope>
</reference>
<proteinExistence type="predicted"/>
<keyword evidence="1" id="KW-0812">Transmembrane</keyword>
<feature type="transmembrane region" description="Helical" evidence="1">
    <location>
        <begin position="20"/>
        <end position="39"/>
    </location>
</feature>
<evidence type="ECO:0000256" key="1">
    <source>
        <dbReference type="SAM" id="Phobius"/>
    </source>
</evidence>
<evidence type="ECO:0000313" key="4">
    <source>
        <dbReference type="WBParaSite" id="nOo.2.0.1.t01898-RA"/>
    </source>
</evidence>
<sequence>MYLQHDGLTVLFHFTTTSLLYLVILANSSIFYSISWLLWRRLPNCFFHIFCIHQIALMFLDIFATMFRIFAALFVNSLKF</sequence>
<feature type="transmembrane region" description="Helical" evidence="1">
    <location>
        <begin position="46"/>
        <end position="75"/>
    </location>
</feature>
<dbReference type="Proteomes" id="UP000271087">
    <property type="component" value="Unassembled WGS sequence"/>
</dbReference>
<reference evidence="2 3" key="2">
    <citation type="submission" date="2018-08" db="EMBL/GenBank/DDBJ databases">
        <authorList>
            <person name="Laetsch R D."/>
            <person name="Stevens L."/>
            <person name="Kumar S."/>
            <person name="Blaxter L. M."/>
        </authorList>
    </citation>
    <scope>NUCLEOTIDE SEQUENCE [LARGE SCALE GENOMIC DNA]</scope>
</reference>
<keyword evidence="1" id="KW-0472">Membrane</keyword>
<dbReference type="EMBL" id="UYRW01000266">
    <property type="protein sequence ID" value="VDK65150.1"/>
    <property type="molecule type" value="Genomic_DNA"/>
</dbReference>
<accession>A0A182E1Q9</accession>
<keyword evidence="1" id="KW-1133">Transmembrane helix</keyword>
<gene>
    <name evidence="2" type="ORF">NOO_LOCUS1898</name>
</gene>
<evidence type="ECO:0000313" key="3">
    <source>
        <dbReference type="Proteomes" id="UP000271087"/>
    </source>
</evidence>
<evidence type="ECO:0000313" key="2">
    <source>
        <dbReference type="EMBL" id="VDK65150.1"/>
    </source>
</evidence>
<dbReference type="WBParaSite" id="nOo.2.0.1.t01898-RA">
    <property type="protein sequence ID" value="nOo.2.0.1.t01898-RA"/>
    <property type="gene ID" value="nOo.2.0.1.g01898"/>
</dbReference>
<dbReference type="AlphaFoldDB" id="A0A182E1Q9"/>